<proteinExistence type="predicted"/>
<evidence type="ECO:0000256" key="4">
    <source>
        <dbReference type="ARBA" id="ARBA00023163"/>
    </source>
</evidence>
<protein>
    <submittedName>
        <fullName evidence="6">Lrp/AsnC ligand binding domain-containing protein</fullName>
    </submittedName>
</protein>
<evidence type="ECO:0000256" key="1">
    <source>
        <dbReference type="ARBA" id="ARBA00023015"/>
    </source>
</evidence>
<feature type="domain" description="HTH asnC-type" evidence="5">
    <location>
        <begin position="5"/>
        <end position="68"/>
    </location>
</feature>
<comment type="caution">
    <text evidence="6">The sequence shown here is derived from an EMBL/GenBank/DDBJ whole genome shotgun (WGS) entry which is preliminary data.</text>
</comment>
<organism evidence="6 7">
    <name type="scientific">Scleromatobacter humisilvae</name>
    <dbReference type="NCBI Taxonomy" id="2897159"/>
    <lineage>
        <taxon>Bacteria</taxon>
        <taxon>Pseudomonadati</taxon>
        <taxon>Pseudomonadota</taxon>
        <taxon>Betaproteobacteria</taxon>
        <taxon>Burkholderiales</taxon>
        <taxon>Sphaerotilaceae</taxon>
        <taxon>Scleromatobacter</taxon>
    </lineage>
</organism>
<accession>A0A9X2C0S2</accession>
<dbReference type="PRINTS" id="PR00033">
    <property type="entry name" value="HTHASNC"/>
</dbReference>
<dbReference type="InterPro" id="IPR019888">
    <property type="entry name" value="Tscrpt_reg_AsnC-like"/>
</dbReference>
<evidence type="ECO:0000256" key="2">
    <source>
        <dbReference type="ARBA" id="ARBA00023125"/>
    </source>
</evidence>
<dbReference type="PROSITE" id="PS50956">
    <property type="entry name" value="HTH_ASNC_2"/>
    <property type="match status" value="1"/>
</dbReference>
<dbReference type="Proteomes" id="UP001139353">
    <property type="component" value="Unassembled WGS sequence"/>
</dbReference>
<evidence type="ECO:0000313" key="6">
    <source>
        <dbReference type="EMBL" id="MCK9687572.1"/>
    </source>
</evidence>
<evidence type="ECO:0000256" key="3">
    <source>
        <dbReference type="ARBA" id="ARBA00023159"/>
    </source>
</evidence>
<dbReference type="InterPro" id="IPR011008">
    <property type="entry name" value="Dimeric_a/b-barrel"/>
</dbReference>
<keyword evidence="1" id="KW-0805">Transcription regulation</keyword>
<dbReference type="InterPro" id="IPR000485">
    <property type="entry name" value="AsnC-type_HTH_dom"/>
</dbReference>
<dbReference type="Pfam" id="PF01037">
    <property type="entry name" value="AsnC_trans_reg"/>
    <property type="match status" value="1"/>
</dbReference>
<dbReference type="PANTHER" id="PTHR30154:SF0">
    <property type="entry name" value="LEUCINE-RESPONSIVE REGULATORY PROTEIN"/>
    <property type="match status" value="1"/>
</dbReference>
<gene>
    <name evidence="6" type="ORF">LPC04_17855</name>
</gene>
<dbReference type="AlphaFoldDB" id="A0A9X2C0S2"/>
<dbReference type="SUPFAM" id="SSF54909">
    <property type="entry name" value="Dimeric alpha+beta barrel"/>
    <property type="match status" value="1"/>
</dbReference>
<keyword evidence="2" id="KW-0238">DNA-binding</keyword>
<dbReference type="Gene3D" id="1.10.10.10">
    <property type="entry name" value="Winged helix-like DNA-binding domain superfamily/Winged helix DNA-binding domain"/>
    <property type="match status" value="1"/>
</dbReference>
<dbReference type="InterPro" id="IPR019887">
    <property type="entry name" value="Tscrpt_reg_AsnC/Lrp_C"/>
</dbReference>
<dbReference type="GO" id="GO:0043200">
    <property type="term" value="P:response to amino acid"/>
    <property type="evidence" value="ECO:0007669"/>
    <property type="project" value="TreeGrafter"/>
</dbReference>
<keyword evidence="3" id="KW-0010">Activator</keyword>
<dbReference type="GO" id="GO:0043565">
    <property type="term" value="F:sequence-specific DNA binding"/>
    <property type="evidence" value="ECO:0007669"/>
    <property type="project" value="InterPro"/>
</dbReference>
<sequence>MSTSLDEVDLRLLRVLQSDGRITNLKLAAAVGLSSASTHERVKRLVRDGTILGFNARLNPNLLQAGLLVFAEVRLAAMSNAVNEAFKAAVQLRPEILECHEVAGGFDYLLKTRVAHMGAYRDLVAAVAWSLPGVRDVRTYAVMEELKNTTALPV</sequence>
<evidence type="ECO:0000313" key="7">
    <source>
        <dbReference type="Proteomes" id="UP001139353"/>
    </source>
</evidence>
<evidence type="ECO:0000259" key="5">
    <source>
        <dbReference type="PROSITE" id="PS50956"/>
    </source>
</evidence>
<reference evidence="6" key="1">
    <citation type="submission" date="2021-11" db="EMBL/GenBank/DDBJ databases">
        <title>BS-T2-15 a new species belonging to the Comamonadaceae family isolated from the soil of a French oak forest.</title>
        <authorList>
            <person name="Mieszkin S."/>
            <person name="Alain K."/>
        </authorList>
    </citation>
    <scope>NUCLEOTIDE SEQUENCE</scope>
    <source>
        <strain evidence="6">BS-T2-15</strain>
    </source>
</reference>
<dbReference type="PANTHER" id="PTHR30154">
    <property type="entry name" value="LEUCINE-RESPONSIVE REGULATORY PROTEIN"/>
    <property type="match status" value="1"/>
</dbReference>
<dbReference type="InterPro" id="IPR036390">
    <property type="entry name" value="WH_DNA-bd_sf"/>
</dbReference>
<dbReference type="InterPro" id="IPR036388">
    <property type="entry name" value="WH-like_DNA-bd_sf"/>
</dbReference>
<keyword evidence="7" id="KW-1185">Reference proteome</keyword>
<dbReference type="EMBL" id="JAJLJH010000005">
    <property type="protein sequence ID" value="MCK9687572.1"/>
    <property type="molecule type" value="Genomic_DNA"/>
</dbReference>
<dbReference type="GO" id="GO:0005829">
    <property type="term" value="C:cytosol"/>
    <property type="evidence" value="ECO:0007669"/>
    <property type="project" value="TreeGrafter"/>
</dbReference>
<dbReference type="Pfam" id="PF13404">
    <property type="entry name" value="HTH_AsnC-type"/>
    <property type="match status" value="1"/>
</dbReference>
<dbReference type="SMART" id="SM00344">
    <property type="entry name" value="HTH_ASNC"/>
    <property type="match status" value="1"/>
</dbReference>
<dbReference type="SUPFAM" id="SSF46785">
    <property type="entry name" value="Winged helix' DNA-binding domain"/>
    <property type="match status" value="1"/>
</dbReference>
<keyword evidence="4" id="KW-0804">Transcription</keyword>
<name>A0A9X2C0S2_9BURK</name>
<dbReference type="Gene3D" id="3.30.70.920">
    <property type="match status" value="1"/>
</dbReference>